<dbReference type="InterPro" id="IPR058248">
    <property type="entry name" value="Lxx211020-like"/>
</dbReference>
<organism evidence="2 3">
    <name type="scientific">Alcaligenes endophyticus</name>
    <dbReference type="NCBI Taxonomy" id="1929088"/>
    <lineage>
        <taxon>Bacteria</taxon>
        <taxon>Pseudomonadati</taxon>
        <taxon>Pseudomonadota</taxon>
        <taxon>Betaproteobacteria</taxon>
        <taxon>Burkholderiales</taxon>
        <taxon>Alcaligenaceae</taxon>
        <taxon>Alcaligenes</taxon>
    </lineage>
</organism>
<accession>A0ABT8EMJ4</accession>
<sequence>MNQWIFLAATLAFSPAVLAQHHGAAHQHDHQSGAHHSTATAQFDKASLNTQVHVEKCWVRLLPGTVPSAAYFTVHNQGQQDTAVIAARSSAHADVMVHETTHKDGMSHMGHTASVAIPAGTAVGFEPGGLHVMLEQATQPLQQGGTIQLELLYADHTKTVTTCELRSPKTQSY</sequence>
<comment type="caution">
    <text evidence="2">The sequence shown here is derived from an EMBL/GenBank/DDBJ whole genome shotgun (WGS) entry which is preliminary data.</text>
</comment>
<gene>
    <name evidence="2" type="ORF">LMS43_14480</name>
</gene>
<dbReference type="RefSeq" id="WP_266123286.1">
    <property type="nucleotide sequence ID" value="NZ_JAJHNU010000004.1"/>
</dbReference>
<keyword evidence="3" id="KW-1185">Reference proteome</keyword>
<dbReference type="PANTHER" id="PTHR36302:SF1">
    <property type="entry name" value="COPPER CHAPERONE PCU(A)C"/>
    <property type="match status" value="1"/>
</dbReference>
<keyword evidence="1" id="KW-0732">Signal</keyword>
<dbReference type="Gene3D" id="2.60.40.1890">
    <property type="entry name" value="PCu(A)C copper chaperone"/>
    <property type="match status" value="1"/>
</dbReference>
<proteinExistence type="predicted"/>
<dbReference type="SUPFAM" id="SSF110087">
    <property type="entry name" value="DR1885-like metal-binding protein"/>
    <property type="match status" value="1"/>
</dbReference>
<dbReference type="Pfam" id="PF04314">
    <property type="entry name" value="PCuAC"/>
    <property type="match status" value="1"/>
</dbReference>
<dbReference type="Proteomes" id="UP001168613">
    <property type="component" value="Unassembled WGS sequence"/>
</dbReference>
<feature type="chain" id="PRO_5045410158" evidence="1">
    <location>
        <begin position="20"/>
        <end position="173"/>
    </location>
</feature>
<dbReference type="InterPro" id="IPR007410">
    <property type="entry name" value="LpqE-like"/>
</dbReference>
<feature type="signal peptide" evidence="1">
    <location>
        <begin position="1"/>
        <end position="19"/>
    </location>
</feature>
<dbReference type="PANTHER" id="PTHR36302">
    <property type="entry name" value="BLR7088 PROTEIN"/>
    <property type="match status" value="1"/>
</dbReference>
<name>A0ABT8EMJ4_9BURK</name>
<protein>
    <submittedName>
        <fullName evidence="2">Copper chaperone PCu(A)C</fullName>
    </submittedName>
</protein>
<evidence type="ECO:0000313" key="2">
    <source>
        <dbReference type="EMBL" id="MDN4122499.1"/>
    </source>
</evidence>
<reference evidence="2" key="1">
    <citation type="submission" date="2021-11" db="EMBL/GenBank/DDBJ databases">
        <title>Draft genome sequence of Alcaligenes endophyticus type strain CCUG 75668T.</title>
        <authorList>
            <person name="Salva-Serra F."/>
            <person name="Duran R.E."/>
            <person name="Seeger M."/>
            <person name="Moore E.R.B."/>
            <person name="Jaen-Luchoro D."/>
        </authorList>
    </citation>
    <scope>NUCLEOTIDE SEQUENCE</scope>
    <source>
        <strain evidence="2">CCUG 75668</strain>
    </source>
</reference>
<evidence type="ECO:0000313" key="3">
    <source>
        <dbReference type="Proteomes" id="UP001168613"/>
    </source>
</evidence>
<evidence type="ECO:0000256" key="1">
    <source>
        <dbReference type="SAM" id="SignalP"/>
    </source>
</evidence>
<dbReference type="InterPro" id="IPR036182">
    <property type="entry name" value="PCuAC_sf"/>
</dbReference>
<dbReference type="EMBL" id="JAJHNU010000004">
    <property type="protein sequence ID" value="MDN4122499.1"/>
    <property type="molecule type" value="Genomic_DNA"/>
</dbReference>